<protein>
    <submittedName>
        <fullName evidence="3">Uncharacterized protein</fullName>
    </submittedName>
</protein>
<feature type="region of interest" description="Disordered" evidence="1">
    <location>
        <begin position="76"/>
        <end position="106"/>
    </location>
</feature>
<gene>
    <name evidence="3" type="ORF">MmonteBS_31380</name>
</gene>
<evidence type="ECO:0000256" key="1">
    <source>
        <dbReference type="SAM" id="MobiDB-lite"/>
    </source>
</evidence>
<name>A0ABQ0NPR5_9MYCO</name>
<evidence type="ECO:0000313" key="3">
    <source>
        <dbReference type="EMBL" id="GBG38766.1"/>
    </source>
</evidence>
<feature type="region of interest" description="Disordered" evidence="1">
    <location>
        <begin position="128"/>
        <end position="208"/>
    </location>
</feature>
<keyword evidence="4" id="KW-1185">Reference proteome</keyword>
<keyword evidence="2" id="KW-0732">Signal</keyword>
<feature type="signal peptide" evidence="2">
    <location>
        <begin position="1"/>
        <end position="31"/>
    </location>
</feature>
<organism evidence="3 4">
    <name type="scientific">Mycobacterium montefiorense</name>
    <dbReference type="NCBI Taxonomy" id="154654"/>
    <lineage>
        <taxon>Bacteria</taxon>
        <taxon>Bacillati</taxon>
        <taxon>Actinomycetota</taxon>
        <taxon>Actinomycetes</taxon>
        <taxon>Mycobacteriales</taxon>
        <taxon>Mycobacteriaceae</taxon>
        <taxon>Mycobacterium</taxon>
        <taxon>Mycobacterium simiae complex</taxon>
    </lineage>
</organism>
<evidence type="ECO:0000313" key="4">
    <source>
        <dbReference type="Proteomes" id="UP000245060"/>
    </source>
</evidence>
<feature type="chain" id="PRO_5047085063" evidence="2">
    <location>
        <begin position="32"/>
        <end position="208"/>
    </location>
</feature>
<dbReference type="EMBL" id="BFCH01000018">
    <property type="protein sequence ID" value="GBG38766.1"/>
    <property type="molecule type" value="Genomic_DNA"/>
</dbReference>
<sequence length="208" mass="21721">MGTGKVMTIAKMAAFAVAGGVTLGVEFPAQANPGNMDENPYTTSDNIDEDPLAAAGRCHQLNSQLPMPIRDQVCGPIDNHSDDRQGHMVTGDLDDHDWHESNNDIPDLPGGMADHWFNYWLDYGNNSPRGDENRDASVTGPSDTGPSDTGPSDTGPSDTGPSDTGPSDTGPSDSSPSDSSPSDSGPSSDSYSSDSSSDSYSSDSSSDW</sequence>
<proteinExistence type="predicted"/>
<accession>A0ABQ0NPR5</accession>
<comment type="caution">
    <text evidence="3">The sequence shown here is derived from an EMBL/GenBank/DDBJ whole genome shotgun (WGS) entry which is preliminary data.</text>
</comment>
<reference evidence="4" key="1">
    <citation type="submission" date="2018-04" db="EMBL/GenBank/DDBJ databases">
        <title>Draft genome sequence of Mycobacterium montefiorense isolated from Japanese black salamander.</title>
        <authorList>
            <person name="Fukano H."/>
            <person name="Yoshida M."/>
            <person name="Shimizu A."/>
            <person name="Iwao H."/>
            <person name="Kurata O."/>
            <person name="Katayama Y."/>
            <person name="Omatsu T."/>
            <person name="Mizutani T."/>
            <person name="Wada S."/>
            <person name="Hoshino Y."/>
        </authorList>
    </citation>
    <scope>NUCLEOTIDE SEQUENCE [LARGE SCALE GENOMIC DNA]</scope>
    <source>
        <strain evidence="4">BS</strain>
    </source>
</reference>
<feature type="compositionally biased region" description="Low complexity" evidence="1">
    <location>
        <begin position="139"/>
        <end position="208"/>
    </location>
</feature>
<dbReference type="Proteomes" id="UP000245060">
    <property type="component" value="Unassembled WGS sequence"/>
</dbReference>
<evidence type="ECO:0000256" key="2">
    <source>
        <dbReference type="SAM" id="SignalP"/>
    </source>
</evidence>